<evidence type="ECO:0000313" key="2">
    <source>
        <dbReference type="EMBL" id="MCG4961295.1"/>
    </source>
</evidence>
<reference evidence="2" key="2">
    <citation type="submission" date="2022-01" db="EMBL/GenBank/DDBJ databases">
        <title>Collection of gut derived symbiotic bacterial strains cultured from healthy donors.</title>
        <authorList>
            <person name="Lin H."/>
            <person name="Kohout C."/>
            <person name="Waligurski E."/>
            <person name="Pamer E.G."/>
        </authorList>
    </citation>
    <scope>NUCLEOTIDE SEQUENCE</scope>
    <source>
        <strain evidence="2">DFI.1.149</strain>
    </source>
</reference>
<evidence type="ECO:0000256" key="1">
    <source>
        <dbReference type="SAM" id="SignalP"/>
    </source>
</evidence>
<sequence length="561" mass="63323">MKRTFLMTGLAVLTLAFFMTGCNSMKKLQKEVIETAVVGYVNPEQLESVNGVVNFNYTINFAPKQFDKKMILKITPKIQYGSQMMNLQPMFLQGENVKNASYPVVNYDKGTSFTQKMSFNFKPGMENGVLWADIEAMRGNKSFMLSPVILNKNGIKVWKQPAFTLDGVNYVPAMTETFVSDVPAEAVGVVSGYVMFPLGKSTISQAEQNSPVMTQAVKAMEKVLADKNAKITNMFIYVSNSPEGAERLNKNLANTRFRSAKSFFEKDLKLQNTPMARNPKFVVQQTVTENWNGLYMLLGDSNIKNKDQIIKDLKSAPNATARNKVIDSYIAKIPELKEVILPVLRRADFFVFYTVPTTVQEDVQLTYFVPQLTEKTPAVTAQTNWQLLNDLAVMAINNKEYSKAQKILEAAVALKQDATVNNNLGVIHAQMGHKREAAQYFDKAKIRKEARYNMGLILMQNGEYAKAIPYLKDKPNINLAYAQLMNNDNRAALETFRKIKMQNAMDYYMQAVAAARIKDTKEMAVSLQKAIQMQPDLKNWAATDISFYPYKGDPVYMQIVK</sequence>
<gene>
    <name evidence="5" type="ORF">DWW24_00280</name>
    <name evidence="4" type="ORF">DWW57_04685</name>
    <name evidence="6" type="ORF">DXA53_05645</name>
    <name evidence="2" type="ORF">L0P03_15785</name>
    <name evidence="3" type="ORF">PN645_00205</name>
</gene>
<dbReference type="InterPro" id="IPR019734">
    <property type="entry name" value="TPR_rpt"/>
</dbReference>
<protein>
    <submittedName>
        <fullName evidence="6">Tetratricopeptide repeat protein</fullName>
    </submittedName>
</protein>
<evidence type="ECO:0000313" key="8">
    <source>
        <dbReference type="Proteomes" id="UP000284243"/>
    </source>
</evidence>
<dbReference type="EMBL" id="JAQMRD010000001">
    <property type="protein sequence ID" value="MDB9221423.1"/>
    <property type="molecule type" value="Genomic_DNA"/>
</dbReference>
<dbReference type="Proteomes" id="UP001212263">
    <property type="component" value="Unassembled WGS sequence"/>
</dbReference>
<dbReference type="SUPFAM" id="SSF48452">
    <property type="entry name" value="TPR-like"/>
    <property type="match status" value="1"/>
</dbReference>
<dbReference type="Proteomes" id="UP000283426">
    <property type="component" value="Unassembled WGS sequence"/>
</dbReference>
<name>A0A413IDW8_9BACT</name>
<comment type="caution">
    <text evidence="6">The sequence shown here is derived from an EMBL/GenBank/DDBJ whole genome shotgun (WGS) entry which is preliminary data.</text>
</comment>
<dbReference type="InterPro" id="IPR011990">
    <property type="entry name" value="TPR-like_helical_dom_sf"/>
</dbReference>
<dbReference type="EMBL" id="JAKNDN010000033">
    <property type="protein sequence ID" value="MCG4961295.1"/>
    <property type="molecule type" value="Genomic_DNA"/>
</dbReference>
<dbReference type="RefSeq" id="WP_046403853.1">
    <property type="nucleotide sequence ID" value="NZ_CABJFF010000008.1"/>
</dbReference>
<dbReference type="Proteomes" id="UP000284243">
    <property type="component" value="Unassembled WGS sequence"/>
</dbReference>
<evidence type="ECO:0000313" key="7">
    <source>
        <dbReference type="Proteomes" id="UP000283426"/>
    </source>
</evidence>
<evidence type="ECO:0000313" key="4">
    <source>
        <dbReference type="EMBL" id="RGU57793.1"/>
    </source>
</evidence>
<feature type="chain" id="PRO_5042714014" evidence="1">
    <location>
        <begin position="22"/>
        <end position="561"/>
    </location>
</feature>
<dbReference type="EMBL" id="QRYC01000004">
    <property type="protein sequence ID" value="RGU57793.1"/>
    <property type="molecule type" value="Genomic_DNA"/>
</dbReference>
<reference evidence="7 8" key="1">
    <citation type="submission" date="2018-08" db="EMBL/GenBank/DDBJ databases">
        <title>A genome reference for cultivated species of the human gut microbiota.</title>
        <authorList>
            <person name="Zou Y."/>
            <person name="Xue W."/>
            <person name="Luo G."/>
        </authorList>
    </citation>
    <scope>NUCLEOTIDE SEQUENCE [LARGE SCALE GENOMIC DNA]</scope>
    <source>
        <strain evidence="5 7">AF14-6AC</strain>
        <strain evidence="4 8">AF16-14</strain>
        <strain evidence="6 9">OF03-11</strain>
    </source>
</reference>
<keyword evidence="1" id="KW-0732">Signal</keyword>
<feature type="signal peptide" evidence="1">
    <location>
        <begin position="1"/>
        <end position="21"/>
    </location>
</feature>
<dbReference type="Pfam" id="PF13181">
    <property type="entry name" value="TPR_8"/>
    <property type="match status" value="2"/>
</dbReference>
<evidence type="ECO:0000313" key="6">
    <source>
        <dbReference type="EMBL" id="RGY08132.1"/>
    </source>
</evidence>
<evidence type="ECO:0000313" key="5">
    <source>
        <dbReference type="EMBL" id="RGV30550.1"/>
    </source>
</evidence>
<proteinExistence type="predicted"/>
<evidence type="ECO:0000313" key="9">
    <source>
        <dbReference type="Proteomes" id="UP000284434"/>
    </source>
</evidence>
<reference evidence="3" key="3">
    <citation type="submission" date="2023-01" db="EMBL/GenBank/DDBJ databases">
        <title>Human gut microbiome strain richness.</title>
        <authorList>
            <person name="Chen-Liaw A."/>
        </authorList>
    </citation>
    <scope>NUCLEOTIDE SEQUENCE</scope>
    <source>
        <strain evidence="3">RTP21484st1_B7_RTP21484_190118</strain>
    </source>
</reference>
<dbReference type="PROSITE" id="PS51257">
    <property type="entry name" value="PROKAR_LIPOPROTEIN"/>
    <property type="match status" value="1"/>
</dbReference>
<organism evidence="6 9">
    <name type="scientific">Odoribacter splanchnicus</name>
    <dbReference type="NCBI Taxonomy" id="28118"/>
    <lineage>
        <taxon>Bacteria</taxon>
        <taxon>Pseudomonadati</taxon>
        <taxon>Bacteroidota</taxon>
        <taxon>Bacteroidia</taxon>
        <taxon>Bacteroidales</taxon>
        <taxon>Odoribacteraceae</taxon>
        <taxon>Odoribacter</taxon>
    </lineage>
</organism>
<dbReference type="Proteomes" id="UP000284434">
    <property type="component" value="Unassembled WGS sequence"/>
</dbReference>
<dbReference type="EMBL" id="QSCO01000006">
    <property type="protein sequence ID" value="RGY08132.1"/>
    <property type="molecule type" value="Genomic_DNA"/>
</dbReference>
<dbReference type="AlphaFoldDB" id="A0A413IDW8"/>
<dbReference type="Gene3D" id="1.25.40.10">
    <property type="entry name" value="Tetratricopeptide repeat domain"/>
    <property type="match status" value="2"/>
</dbReference>
<accession>A0A413IDW8</accession>
<dbReference type="SMART" id="SM00028">
    <property type="entry name" value="TPR"/>
    <property type="match status" value="2"/>
</dbReference>
<dbReference type="Proteomes" id="UP001199750">
    <property type="component" value="Unassembled WGS sequence"/>
</dbReference>
<dbReference type="EMBL" id="QRYW01000001">
    <property type="protein sequence ID" value="RGV30550.1"/>
    <property type="molecule type" value="Genomic_DNA"/>
</dbReference>
<evidence type="ECO:0000313" key="3">
    <source>
        <dbReference type="EMBL" id="MDB9221423.1"/>
    </source>
</evidence>
<dbReference type="NCBIfam" id="NF047558">
    <property type="entry name" value="TPR_END_plus"/>
    <property type="match status" value="1"/>
</dbReference>